<organism evidence="3 4">
    <name type="scientific">Pseudonocardia humida</name>
    <dbReference type="NCBI Taxonomy" id="2800819"/>
    <lineage>
        <taxon>Bacteria</taxon>
        <taxon>Bacillati</taxon>
        <taxon>Actinomycetota</taxon>
        <taxon>Actinomycetes</taxon>
        <taxon>Pseudonocardiales</taxon>
        <taxon>Pseudonocardiaceae</taxon>
        <taxon>Pseudonocardia</taxon>
    </lineage>
</organism>
<keyword evidence="1" id="KW-1133">Transmembrane helix</keyword>
<dbReference type="Proteomes" id="UP001165283">
    <property type="component" value="Unassembled WGS sequence"/>
</dbReference>
<feature type="transmembrane region" description="Helical" evidence="1">
    <location>
        <begin position="133"/>
        <end position="157"/>
    </location>
</feature>
<gene>
    <name evidence="3" type="ORF">KDL28_17660</name>
</gene>
<sequence length="402" mass="41516">MWPTVVAAALLLAAGLPRLVWGSPSQRALATALCSCAVVLLLELDEVEDLLGPAGLAGPATLAQCLYVTLAAAAAFGMARQVSPTPLRPRVSAAVIGVPIGVLQCALFAVSGLPGAPPTHAQFPEHVHDPAVLGLWAVTAAGPVAAAAVLLPVLRAFGPGLDRLRGRVAVACTFAGLVLVAFAGATMAAQLVVAAVGLPGVERLGAAGAPLAPTGLAVIAAGVLAGRVLAVVQAIRGWVGAHLALRRLDGLARELGAAVPEWGVTTVEHRWAVRKPAGQLYRRVIAIRDASWTLFGVVEGGFAMECADGFARSRRGSLGEQAVAVLAEACWLRYAIEARARGARPPGPGAAHFPERVPEPPGSLSEEADFLVAVARAWRDPLIDEFLAECFPDDCRRQLRTA</sequence>
<dbReference type="RefSeq" id="WP_252440014.1">
    <property type="nucleotide sequence ID" value="NZ_JAGSOV010000037.1"/>
</dbReference>
<keyword evidence="4" id="KW-1185">Reference proteome</keyword>
<reference evidence="3" key="1">
    <citation type="submission" date="2021-04" db="EMBL/GenBank/DDBJ databases">
        <title>Pseudonocardia sp. nov., isolated from sandy soil of mangrove forest.</title>
        <authorList>
            <person name="Zan Z."/>
            <person name="Huang R."/>
            <person name="Liu W."/>
        </authorList>
    </citation>
    <scope>NUCLEOTIDE SEQUENCE</scope>
    <source>
        <strain evidence="3">S2-4</strain>
    </source>
</reference>
<feature type="transmembrane region" description="Helical" evidence="1">
    <location>
        <begin position="169"/>
        <end position="196"/>
    </location>
</feature>
<keyword evidence="1" id="KW-0812">Transmembrane</keyword>
<keyword evidence="1" id="KW-0472">Membrane</keyword>
<dbReference type="Pfam" id="PF20182">
    <property type="entry name" value="DUF6545"/>
    <property type="match status" value="1"/>
</dbReference>
<evidence type="ECO:0000259" key="2">
    <source>
        <dbReference type="Pfam" id="PF20182"/>
    </source>
</evidence>
<proteinExistence type="predicted"/>
<evidence type="ECO:0000313" key="3">
    <source>
        <dbReference type="EMBL" id="MCO1656889.1"/>
    </source>
</evidence>
<dbReference type="EMBL" id="JAGSOV010000037">
    <property type="protein sequence ID" value="MCO1656889.1"/>
    <property type="molecule type" value="Genomic_DNA"/>
</dbReference>
<comment type="caution">
    <text evidence="3">The sequence shown here is derived from an EMBL/GenBank/DDBJ whole genome shotgun (WGS) entry which is preliminary data.</text>
</comment>
<feature type="transmembrane region" description="Helical" evidence="1">
    <location>
        <begin position="56"/>
        <end position="79"/>
    </location>
</feature>
<evidence type="ECO:0000313" key="4">
    <source>
        <dbReference type="Proteomes" id="UP001165283"/>
    </source>
</evidence>
<feature type="transmembrane region" description="Helical" evidence="1">
    <location>
        <begin position="91"/>
        <end position="113"/>
    </location>
</feature>
<dbReference type="InterPro" id="IPR046675">
    <property type="entry name" value="DUF6545"/>
</dbReference>
<evidence type="ECO:0000256" key="1">
    <source>
        <dbReference type="SAM" id="Phobius"/>
    </source>
</evidence>
<name>A0ABT1A1K6_9PSEU</name>
<accession>A0ABT1A1K6</accession>
<protein>
    <recommendedName>
        <fullName evidence="2">DUF6545 domain-containing protein</fullName>
    </recommendedName>
</protein>
<feature type="domain" description="DUF6545" evidence="2">
    <location>
        <begin position="238"/>
        <end position="379"/>
    </location>
</feature>